<dbReference type="RefSeq" id="WP_132795564.1">
    <property type="nucleotide sequence ID" value="NZ_SLXM01000009.1"/>
</dbReference>
<accession>A0A4V2SLG4</accession>
<protein>
    <submittedName>
        <fullName evidence="2">Uncharacterized protein</fullName>
    </submittedName>
</protein>
<feature type="transmembrane region" description="Helical" evidence="1">
    <location>
        <begin position="45"/>
        <end position="73"/>
    </location>
</feature>
<keyword evidence="1" id="KW-1133">Transmembrane helix</keyword>
<evidence type="ECO:0000256" key="1">
    <source>
        <dbReference type="SAM" id="Phobius"/>
    </source>
</evidence>
<dbReference type="EMBL" id="SLXM01000009">
    <property type="protein sequence ID" value="TCP23306.1"/>
    <property type="molecule type" value="Genomic_DNA"/>
</dbReference>
<comment type="caution">
    <text evidence="2">The sequence shown here is derived from an EMBL/GenBank/DDBJ whole genome shotgun (WGS) entry which is preliminary data.</text>
</comment>
<sequence length="113" mass="13097">MKKIKIVLNYVVWILLALLSGLVYMRLLLGPKLEATNVFSTIVNIYYNIALLQIGAFIGCIIAILFLVVDYFYLKKRIKTSSRLIFFRFILLFCSMVVVGFIHYLLEKIIDVI</sequence>
<keyword evidence="1" id="KW-0472">Membrane</keyword>
<feature type="transmembrane region" description="Helical" evidence="1">
    <location>
        <begin position="7"/>
        <end position="25"/>
    </location>
</feature>
<proteinExistence type="predicted"/>
<evidence type="ECO:0000313" key="3">
    <source>
        <dbReference type="Proteomes" id="UP000294564"/>
    </source>
</evidence>
<evidence type="ECO:0000313" key="2">
    <source>
        <dbReference type="EMBL" id="TCP23306.1"/>
    </source>
</evidence>
<reference evidence="2 3" key="1">
    <citation type="submission" date="2019-03" db="EMBL/GenBank/DDBJ databases">
        <title>Genomic Encyclopedia of Type Strains, Phase IV (KMG-IV): sequencing the most valuable type-strain genomes for metagenomic binning, comparative biology and taxonomic classification.</title>
        <authorList>
            <person name="Goeker M."/>
        </authorList>
    </citation>
    <scope>NUCLEOTIDE SEQUENCE [LARGE SCALE GENOMIC DNA]</scope>
    <source>
        <strain evidence="2 3">DSM 14836</strain>
    </source>
</reference>
<dbReference type="AlphaFoldDB" id="A0A4V2SLG4"/>
<dbReference type="OrthoDB" id="1443613at2"/>
<organism evidence="2 3">
    <name type="scientific">Tenacibaculum skagerrakense</name>
    <dbReference type="NCBI Taxonomy" id="186571"/>
    <lineage>
        <taxon>Bacteria</taxon>
        <taxon>Pseudomonadati</taxon>
        <taxon>Bacteroidota</taxon>
        <taxon>Flavobacteriia</taxon>
        <taxon>Flavobacteriales</taxon>
        <taxon>Flavobacteriaceae</taxon>
        <taxon>Tenacibaculum</taxon>
    </lineage>
</organism>
<dbReference type="Proteomes" id="UP000294564">
    <property type="component" value="Unassembled WGS sequence"/>
</dbReference>
<feature type="transmembrane region" description="Helical" evidence="1">
    <location>
        <begin position="85"/>
        <end position="106"/>
    </location>
</feature>
<keyword evidence="3" id="KW-1185">Reference proteome</keyword>
<keyword evidence="1" id="KW-0812">Transmembrane</keyword>
<name>A0A4V2SLG4_9FLAO</name>
<gene>
    <name evidence="2" type="ORF">EV195_10930</name>
</gene>